<feature type="chain" id="PRO_5046289042" evidence="1">
    <location>
        <begin position="33"/>
        <end position="182"/>
    </location>
</feature>
<evidence type="ECO:0000313" key="2">
    <source>
        <dbReference type="EMBL" id="USU99276.1"/>
    </source>
</evidence>
<dbReference type="RefSeq" id="WP_252960619.1">
    <property type="nucleotide sequence ID" value="NZ_CAMIPH010000001.1"/>
</dbReference>
<feature type="signal peptide" evidence="1">
    <location>
        <begin position="1"/>
        <end position="32"/>
    </location>
</feature>
<name>A0ABY5CMA8_9GAMM</name>
<organism evidence="2 3">
    <name type="scientific">Serratia entomophila</name>
    <dbReference type="NCBI Taxonomy" id="42906"/>
    <lineage>
        <taxon>Bacteria</taxon>
        <taxon>Pseudomonadati</taxon>
        <taxon>Pseudomonadota</taxon>
        <taxon>Gammaproteobacteria</taxon>
        <taxon>Enterobacterales</taxon>
        <taxon>Yersiniaceae</taxon>
        <taxon>Serratia</taxon>
    </lineage>
</organism>
<proteinExistence type="predicted"/>
<evidence type="ECO:0000256" key="1">
    <source>
        <dbReference type="SAM" id="SignalP"/>
    </source>
</evidence>
<dbReference type="Proteomes" id="UP001056873">
    <property type="component" value="Chromosome"/>
</dbReference>
<reference evidence="2" key="1">
    <citation type="journal article" date="2022" name="BMC Genomics">
        <title>Genome sequence of the entomopathogenic Serratia entomophila isolate 626 and characterisation of the species specific itaconate degradation pathway.</title>
        <authorList>
            <person name="Vaughan A.L."/>
            <person name="Altermann E."/>
            <person name="Glare T.R."/>
            <person name="Hurst M.R.H."/>
        </authorList>
    </citation>
    <scope>NUCLEOTIDE SEQUENCE</scope>
    <source>
        <strain evidence="2">626</strain>
    </source>
</reference>
<accession>A0ABY5CMA8</accession>
<keyword evidence="3" id="KW-1185">Reference proteome</keyword>
<protein>
    <submittedName>
        <fullName evidence="2">Uncharacterized protein</fullName>
    </submittedName>
</protein>
<gene>
    <name evidence="2" type="ORF">KFQ06_14530</name>
</gene>
<dbReference type="EMBL" id="CP074347">
    <property type="protein sequence ID" value="USU99276.1"/>
    <property type="molecule type" value="Genomic_DNA"/>
</dbReference>
<evidence type="ECO:0000313" key="3">
    <source>
        <dbReference type="Proteomes" id="UP001056873"/>
    </source>
</evidence>
<sequence length="182" mass="20614">MKTIMADGMIKNMPTKILTLLLSLLTLSSHSAAGTPVKNTELWHFIDDMQKKTRTLTTSSIKKLVPPVTIKSENEYTTFYSGEDVILTEKIKISHLDLRVSKGEKMASAFLSFEVSGDCITLDDIKKRYSNLQLTDYPRGKSPEEKTYYTTENNQYGQHISFGFTAKERQCLSQVVLDSDEE</sequence>
<keyword evidence="1" id="KW-0732">Signal</keyword>